<dbReference type="SMART" id="SM00389">
    <property type="entry name" value="HOX"/>
    <property type="match status" value="1"/>
</dbReference>
<feature type="region of interest" description="Disordered" evidence="4">
    <location>
        <begin position="158"/>
        <end position="178"/>
    </location>
</feature>
<dbReference type="InterPro" id="IPR044559">
    <property type="entry name" value="WOX13-like"/>
</dbReference>
<evidence type="ECO:0000256" key="2">
    <source>
        <dbReference type="PROSITE-ProRule" id="PRU00108"/>
    </source>
</evidence>
<dbReference type="CDD" id="cd00086">
    <property type="entry name" value="homeodomain"/>
    <property type="match status" value="1"/>
</dbReference>
<dbReference type="Proteomes" id="UP000317650">
    <property type="component" value="Chromosome 5"/>
</dbReference>
<dbReference type="PANTHER" id="PTHR46777:SF5">
    <property type="entry name" value="WUSCHEL-RELATED HOMEOBOX 13"/>
    <property type="match status" value="1"/>
</dbReference>
<accession>A0A4S8JUA1</accession>
<keyword evidence="2 3" id="KW-0238">DNA-binding</keyword>
<feature type="domain" description="Homeobox" evidence="5">
    <location>
        <begin position="95"/>
        <end position="160"/>
    </location>
</feature>
<evidence type="ECO:0000313" key="7">
    <source>
        <dbReference type="Proteomes" id="UP000317650"/>
    </source>
</evidence>
<protein>
    <recommendedName>
        <fullName evidence="5">Homeobox domain-containing protein</fullName>
    </recommendedName>
</protein>
<dbReference type="PROSITE" id="PS50071">
    <property type="entry name" value="HOMEOBOX_2"/>
    <property type="match status" value="1"/>
</dbReference>
<proteinExistence type="predicted"/>
<dbReference type="GO" id="GO:0003700">
    <property type="term" value="F:DNA-binding transcription factor activity"/>
    <property type="evidence" value="ECO:0007669"/>
    <property type="project" value="InterPro"/>
</dbReference>
<dbReference type="InterPro" id="IPR001356">
    <property type="entry name" value="HD"/>
</dbReference>
<dbReference type="Pfam" id="PF00046">
    <property type="entry name" value="Homeodomain"/>
    <property type="match status" value="1"/>
</dbReference>
<feature type="region of interest" description="Disordered" evidence="4">
    <location>
        <begin position="195"/>
        <end position="219"/>
    </location>
</feature>
<comment type="subcellular location">
    <subcellularLocation>
        <location evidence="1 2 3">Nucleus</location>
    </subcellularLocation>
</comment>
<sequence>MEWMYAACAAAATGGFAEINNRNIEEGMAAQGASRVNVMTDEQMELLRRQISAYAAICERLVEMHRAVSAQQDAFSGMRLSGLYTDPLVTYGGPKISARQRWTPTHMQLQTLESIFYQGNGTPSKQKIKEIVAELSQHGQISEANVYNWFQNRRARSKRKKTAAAPSNTESESEAKSLVEKKAKTAMAAAYSNLSPSVYDHSPASNGSQGMYEAPESSKLSYGSDGMPVYGISISTPNHQCSIELPDGEAYDATA</sequence>
<dbReference type="InterPro" id="IPR009057">
    <property type="entry name" value="Homeodomain-like_sf"/>
</dbReference>
<dbReference type="PANTHER" id="PTHR46777">
    <property type="entry name" value="WUSCHEL-RELATED HOMEOBOX 13"/>
    <property type="match status" value="1"/>
</dbReference>
<dbReference type="SUPFAM" id="SSF46689">
    <property type="entry name" value="Homeodomain-like"/>
    <property type="match status" value="1"/>
</dbReference>
<reference evidence="6 7" key="1">
    <citation type="journal article" date="2019" name="Nat. Plants">
        <title>Genome sequencing of Musa balbisiana reveals subgenome evolution and function divergence in polyploid bananas.</title>
        <authorList>
            <person name="Yao X."/>
        </authorList>
    </citation>
    <scope>NUCLEOTIDE SEQUENCE [LARGE SCALE GENOMIC DNA]</scope>
    <source>
        <strain evidence="7">cv. DH-PKW</strain>
        <tissue evidence="6">Leaves</tissue>
    </source>
</reference>
<evidence type="ECO:0000256" key="4">
    <source>
        <dbReference type="SAM" id="MobiDB-lite"/>
    </source>
</evidence>
<organism evidence="6 7">
    <name type="scientific">Musa balbisiana</name>
    <name type="common">Banana</name>
    <dbReference type="NCBI Taxonomy" id="52838"/>
    <lineage>
        <taxon>Eukaryota</taxon>
        <taxon>Viridiplantae</taxon>
        <taxon>Streptophyta</taxon>
        <taxon>Embryophyta</taxon>
        <taxon>Tracheophyta</taxon>
        <taxon>Spermatophyta</taxon>
        <taxon>Magnoliopsida</taxon>
        <taxon>Liliopsida</taxon>
        <taxon>Zingiberales</taxon>
        <taxon>Musaceae</taxon>
        <taxon>Musa</taxon>
    </lineage>
</organism>
<evidence type="ECO:0000256" key="3">
    <source>
        <dbReference type="RuleBase" id="RU000682"/>
    </source>
</evidence>
<comment type="caution">
    <text evidence="6">The sequence shown here is derived from an EMBL/GenBank/DDBJ whole genome shotgun (WGS) entry which is preliminary data.</text>
</comment>
<evidence type="ECO:0000259" key="5">
    <source>
        <dbReference type="PROSITE" id="PS50071"/>
    </source>
</evidence>
<dbReference type="Gene3D" id="1.10.10.60">
    <property type="entry name" value="Homeodomain-like"/>
    <property type="match status" value="1"/>
</dbReference>
<dbReference type="GO" id="GO:0003677">
    <property type="term" value="F:DNA binding"/>
    <property type="evidence" value="ECO:0007669"/>
    <property type="project" value="UniProtKB-UniRule"/>
</dbReference>
<keyword evidence="2 3" id="KW-0539">Nucleus</keyword>
<name>A0A4S8JUA1_MUSBA</name>
<dbReference type="AlphaFoldDB" id="A0A4S8JUA1"/>
<evidence type="ECO:0000313" key="6">
    <source>
        <dbReference type="EMBL" id="THU65740.1"/>
    </source>
</evidence>
<dbReference type="GO" id="GO:0005634">
    <property type="term" value="C:nucleus"/>
    <property type="evidence" value="ECO:0007669"/>
    <property type="project" value="UniProtKB-SubCell"/>
</dbReference>
<keyword evidence="7" id="KW-1185">Reference proteome</keyword>
<feature type="DNA-binding region" description="Homeobox" evidence="2">
    <location>
        <begin position="97"/>
        <end position="161"/>
    </location>
</feature>
<gene>
    <name evidence="6" type="ORF">C4D60_Mb05t06830</name>
</gene>
<dbReference type="EMBL" id="PYDT01000003">
    <property type="protein sequence ID" value="THU65740.1"/>
    <property type="molecule type" value="Genomic_DNA"/>
</dbReference>
<keyword evidence="2 3" id="KW-0371">Homeobox</keyword>
<evidence type="ECO:0000256" key="1">
    <source>
        <dbReference type="ARBA" id="ARBA00004123"/>
    </source>
</evidence>